<evidence type="ECO:0000259" key="3">
    <source>
        <dbReference type="PROSITE" id="PS50894"/>
    </source>
</evidence>
<evidence type="ECO:0000313" key="4">
    <source>
        <dbReference type="EMBL" id="KVX03125.1"/>
    </source>
</evidence>
<evidence type="ECO:0000313" key="5">
    <source>
        <dbReference type="Proteomes" id="UP000055702"/>
    </source>
</evidence>
<evidence type="ECO:0000256" key="2">
    <source>
        <dbReference type="PROSITE-ProRule" id="PRU00110"/>
    </source>
</evidence>
<accession>A0A119D0M0</accession>
<gene>
    <name evidence="4" type="ORF">AWJ07_00665</name>
</gene>
<dbReference type="EMBL" id="LRDC01000001">
    <property type="protein sequence ID" value="KVX03125.1"/>
    <property type="molecule type" value="Genomic_DNA"/>
</dbReference>
<dbReference type="InterPro" id="IPR008207">
    <property type="entry name" value="Sig_transdc_His_kin_Hpt_dom"/>
</dbReference>
<organism evidence="4">
    <name type="scientific">Shewanella frigidimarina</name>
    <dbReference type="NCBI Taxonomy" id="56812"/>
    <lineage>
        <taxon>Bacteria</taxon>
        <taxon>Pseudomonadati</taxon>
        <taxon>Pseudomonadota</taxon>
        <taxon>Gammaproteobacteria</taxon>
        <taxon>Alteromonadales</taxon>
        <taxon>Shewanellaceae</taxon>
        <taxon>Shewanella</taxon>
    </lineage>
</organism>
<keyword evidence="1" id="KW-0902">Two-component regulatory system</keyword>
<dbReference type="Proteomes" id="UP000055702">
    <property type="component" value="Unassembled WGS sequence"/>
</dbReference>
<proteinExistence type="predicted"/>
<dbReference type="RefSeq" id="WP_059743594.1">
    <property type="nucleotide sequence ID" value="NZ_LRDC01000001.1"/>
</dbReference>
<dbReference type="GO" id="GO:0000160">
    <property type="term" value="P:phosphorelay signal transduction system"/>
    <property type="evidence" value="ECO:0007669"/>
    <property type="project" value="UniProtKB-KW"/>
</dbReference>
<protein>
    <recommendedName>
        <fullName evidence="3">HPt domain-containing protein</fullName>
    </recommendedName>
</protein>
<sequence>MNANKIGVNQHPVDETNKNVANKVNLILGSMTLEQLLMPFGGNDKFYRRLIKVFEKNLQPQLQNIDLMISQKNIKELLRLVHTLKGSSGTSGLSLLYQALCDWEITLTALNATIDNEVDVVFEDCGKQIRFVALAELSNIHALLAKDDVKKVSDIPLPAADYSVEEITLMLAKLKQHLQDSNLKALNITLLLQNKLSGHTQLEHDLTTLCDAVETLDFATALAALSSLTAKL</sequence>
<dbReference type="InterPro" id="IPR036641">
    <property type="entry name" value="HPT_dom_sf"/>
</dbReference>
<dbReference type="SUPFAM" id="SSF47226">
    <property type="entry name" value="Histidine-containing phosphotransfer domain, HPT domain"/>
    <property type="match status" value="1"/>
</dbReference>
<dbReference type="Gene3D" id="1.20.120.160">
    <property type="entry name" value="HPT domain"/>
    <property type="match status" value="1"/>
</dbReference>
<dbReference type="Pfam" id="PF01627">
    <property type="entry name" value="Hpt"/>
    <property type="match status" value="1"/>
</dbReference>
<dbReference type="AlphaFoldDB" id="A0A119D0M0"/>
<keyword evidence="2" id="KW-0597">Phosphoprotein</keyword>
<name>A0A119D0M0_SHEFR</name>
<reference evidence="4 5" key="1">
    <citation type="submission" date="2016-01" db="EMBL/GenBank/DDBJ databases">
        <title>Draft genome of the antarctic isolate Shewanella frigidimarina Ag06-30.</title>
        <authorList>
            <person name="Parmeciano Di Noto G."/>
            <person name="Vazquez S."/>
            <person name="Mac Cormack W."/>
            <person name="Iriarte A."/>
            <person name="Quiroga C."/>
        </authorList>
    </citation>
    <scope>NUCLEOTIDE SEQUENCE [LARGE SCALE GENOMIC DNA]</scope>
    <source>
        <strain evidence="4 5">Ag06-30</strain>
    </source>
</reference>
<feature type="domain" description="HPt" evidence="3">
    <location>
        <begin position="43"/>
        <end position="147"/>
    </location>
</feature>
<evidence type="ECO:0000256" key="1">
    <source>
        <dbReference type="ARBA" id="ARBA00023012"/>
    </source>
</evidence>
<dbReference type="PROSITE" id="PS50894">
    <property type="entry name" value="HPT"/>
    <property type="match status" value="1"/>
</dbReference>
<comment type="caution">
    <text evidence="4">The sequence shown here is derived from an EMBL/GenBank/DDBJ whole genome shotgun (WGS) entry which is preliminary data.</text>
</comment>
<feature type="modified residue" description="Phosphohistidine" evidence="2">
    <location>
        <position position="82"/>
    </location>
</feature>
<dbReference type="GO" id="GO:0004672">
    <property type="term" value="F:protein kinase activity"/>
    <property type="evidence" value="ECO:0007669"/>
    <property type="project" value="UniProtKB-ARBA"/>
</dbReference>